<dbReference type="SUPFAM" id="SSF51430">
    <property type="entry name" value="NAD(P)-linked oxidoreductase"/>
    <property type="match status" value="1"/>
</dbReference>
<protein>
    <recommendedName>
        <fullName evidence="6">1,5-anhydro-D-fructose reductase</fullName>
        <ecNumber evidence="5">1.1.1.263</ecNumber>
    </recommendedName>
    <alternativeName>
        <fullName evidence="8">Aldo-keto reductase family 1 member C-like protein 2</fullName>
    </alternativeName>
    <alternativeName>
        <fullName evidence="7">Aldo-keto reductase family 1 member E2</fullName>
    </alternativeName>
</protein>
<dbReference type="PRINTS" id="PR00069">
    <property type="entry name" value="ALDKETRDTASE"/>
</dbReference>
<dbReference type="PANTHER" id="PTHR11732">
    <property type="entry name" value="ALDO/KETO REDUCTASE"/>
    <property type="match status" value="1"/>
</dbReference>
<dbReference type="FunFam" id="3.20.20.100:FF:000030">
    <property type="entry name" value="Aldo-keto reductase family 1 member E2"/>
    <property type="match status" value="1"/>
</dbReference>
<evidence type="ECO:0000313" key="14">
    <source>
        <dbReference type="Ensembl" id="ENSSHAP00000043297.1"/>
    </source>
</evidence>
<dbReference type="AlphaFoldDB" id="A0A7N4PTL2"/>
<comment type="subunit">
    <text evidence="2">Monomer.</text>
</comment>
<reference evidence="14" key="3">
    <citation type="submission" date="2025-09" db="UniProtKB">
        <authorList>
            <consortium name="Ensembl"/>
        </authorList>
    </citation>
    <scope>IDENTIFICATION</scope>
</reference>
<accession>A0A7N4PTL2</accession>
<dbReference type="InParanoid" id="A0A7N4PTL2"/>
<proteinExistence type="inferred from homology"/>
<feature type="site" description="Lowers pKa of active site Tyr" evidence="12">
    <location>
        <position position="69"/>
    </location>
</feature>
<dbReference type="InterPro" id="IPR023210">
    <property type="entry name" value="NADP_OxRdtase_dom"/>
</dbReference>
<dbReference type="FunCoup" id="A0A7N4PTL2">
    <property type="interactions" value="240"/>
</dbReference>
<dbReference type="PROSITE" id="PS00798">
    <property type="entry name" value="ALDOKETO_REDUCTASE_1"/>
    <property type="match status" value="1"/>
</dbReference>
<dbReference type="Ensembl" id="ENSSHAT00000048961.1">
    <property type="protein sequence ID" value="ENSSHAP00000043297.1"/>
    <property type="gene ID" value="ENSSHAG00000000725.2"/>
</dbReference>
<dbReference type="GeneTree" id="ENSGT00940000153272"/>
<dbReference type="KEGG" id="shr:100927444"/>
<evidence type="ECO:0000256" key="1">
    <source>
        <dbReference type="ARBA" id="ARBA00007905"/>
    </source>
</evidence>
<keyword evidence="15" id="KW-1185">Reference proteome</keyword>
<dbReference type="InterPro" id="IPR036812">
    <property type="entry name" value="NAD(P)_OxRdtase_dom_sf"/>
</dbReference>
<dbReference type="GeneID" id="100927444"/>
<keyword evidence="3" id="KW-0521">NADP</keyword>
<keyword evidence="4" id="KW-0560">Oxidoreductase</keyword>
<dbReference type="EC" id="1.1.1.263" evidence="5"/>
<evidence type="ECO:0000256" key="9">
    <source>
        <dbReference type="ARBA" id="ARBA00052783"/>
    </source>
</evidence>
<evidence type="ECO:0000313" key="15">
    <source>
        <dbReference type="Proteomes" id="UP000007648"/>
    </source>
</evidence>
<dbReference type="Proteomes" id="UP000007648">
    <property type="component" value="Unassembled WGS sequence"/>
</dbReference>
<dbReference type="RefSeq" id="XP_031795612.1">
    <property type="nucleotide sequence ID" value="XM_031939752.1"/>
</dbReference>
<comment type="similarity">
    <text evidence="1">Belongs to the aldo/keto reductase family.</text>
</comment>
<evidence type="ECO:0000256" key="5">
    <source>
        <dbReference type="ARBA" id="ARBA00039066"/>
    </source>
</evidence>
<dbReference type="InterPro" id="IPR020471">
    <property type="entry name" value="AKR"/>
</dbReference>
<evidence type="ECO:0000256" key="6">
    <source>
        <dbReference type="ARBA" id="ARBA00041155"/>
    </source>
</evidence>
<evidence type="ECO:0000259" key="13">
    <source>
        <dbReference type="Pfam" id="PF00248"/>
    </source>
</evidence>
<dbReference type="OrthoDB" id="416253at2759"/>
<dbReference type="Gene3D" id="3.20.20.100">
    <property type="entry name" value="NADP-dependent oxidoreductase domain"/>
    <property type="match status" value="1"/>
</dbReference>
<evidence type="ECO:0000256" key="8">
    <source>
        <dbReference type="ARBA" id="ARBA00043095"/>
    </source>
</evidence>
<dbReference type="GO" id="GO:0050571">
    <property type="term" value="F:1,5-anhydro-D-fructose reductase activity"/>
    <property type="evidence" value="ECO:0007669"/>
    <property type="project" value="UniProtKB-EC"/>
</dbReference>
<name>A0A7N4PTL2_SARHA</name>
<evidence type="ECO:0000256" key="2">
    <source>
        <dbReference type="ARBA" id="ARBA00011245"/>
    </source>
</evidence>
<reference evidence="14" key="2">
    <citation type="submission" date="2025-08" db="UniProtKB">
        <authorList>
            <consortium name="Ensembl"/>
        </authorList>
    </citation>
    <scope>IDENTIFICATION</scope>
</reference>
<comment type="catalytic activity">
    <reaction evidence="9">
        <text>1,5-anhydro-D-glucitol + NADP(+) = 1,5-anhydro-D-fructose + NADPH + H(+)</text>
        <dbReference type="Rhea" id="RHEA:20665"/>
        <dbReference type="ChEBI" id="CHEBI:15378"/>
        <dbReference type="ChEBI" id="CHEBI:16070"/>
        <dbReference type="ChEBI" id="CHEBI:16715"/>
        <dbReference type="ChEBI" id="CHEBI:57783"/>
        <dbReference type="ChEBI" id="CHEBI:58349"/>
        <dbReference type="EC" id="1.1.1.263"/>
    </reaction>
</comment>
<evidence type="ECO:0000256" key="11">
    <source>
        <dbReference type="PIRSR" id="PIRSR000097-2"/>
    </source>
</evidence>
<evidence type="ECO:0000256" key="12">
    <source>
        <dbReference type="PIRSR" id="PIRSR000097-3"/>
    </source>
</evidence>
<evidence type="ECO:0000256" key="4">
    <source>
        <dbReference type="ARBA" id="ARBA00023002"/>
    </source>
</evidence>
<evidence type="ECO:0000256" key="7">
    <source>
        <dbReference type="ARBA" id="ARBA00041996"/>
    </source>
</evidence>
<feature type="active site" description="Proton donor" evidence="10">
    <location>
        <position position="40"/>
    </location>
</feature>
<gene>
    <name evidence="14" type="primary">LOC100927444</name>
</gene>
<dbReference type="PROSITE" id="PS00063">
    <property type="entry name" value="ALDOKETO_REDUCTASE_3"/>
    <property type="match status" value="1"/>
</dbReference>
<sequence>MEKIPLLGLGTWKSSPQEVTEAIKTAIDLGYRHFDTAFFYHNEKEVGEGIQQKIKEGTVKREDLFIVTKLWNTFHEKDLVKSACQNSLKNLQLDYLDLYLVHCPMGFKAGDDEIPTDQNGMIIASETDYLDTWEAMEDLVNEGLVKTIGISNFNHKQIERLLNKPGLQYKPTNNQIECHPFLTQEKLINYCHSKGISVTAYRPLGGTSDFFNEPIIKKIAEKYKKSVAQVLIRFHIQRNVAVIPKSVTPSRIKENFQVFDFELAKEDMDSLLSLNRNLRLATFPYAKNHKDYPFNIEY</sequence>
<evidence type="ECO:0000256" key="3">
    <source>
        <dbReference type="ARBA" id="ARBA00022857"/>
    </source>
</evidence>
<dbReference type="InterPro" id="IPR018170">
    <property type="entry name" value="Aldo/ket_reductase_CS"/>
</dbReference>
<dbReference type="PIRSF" id="PIRSF000097">
    <property type="entry name" value="AKR"/>
    <property type="match status" value="1"/>
</dbReference>
<organism evidence="14 15">
    <name type="scientific">Sarcophilus harrisii</name>
    <name type="common">Tasmanian devil</name>
    <name type="synonym">Sarcophilus laniarius</name>
    <dbReference type="NCBI Taxonomy" id="9305"/>
    <lineage>
        <taxon>Eukaryota</taxon>
        <taxon>Metazoa</taxon>
        <taxon>Chordata</taxon>
        <taxon>Craniata</taxon>
        <taxon>Vertebrata</taxon>
        <taxon>Euteleostomi</taxon>
        <taxon>Mammalia</taxon>
        <taxon>Metatheria</taxon>
        <taxon>Dasyuromorphia</taxon>
        <taxon>Dasyuridae</taxon>
        <taxon>Sarcophilus</taxon>
    </lineage>
</organism>
<dbReference type="Pfam" id="PF00248">
    <property type="entry name" value="Aldo_ket_red"/>
    <property type="match status" value="1"/>
</dbReference>
<evidence type="ECO:0000256" key="10">
    <source>
        <dbReference type="PIRSR" id="PIRSR000097-1"/>
    </source>
</evidence>
<dbReference type="PROSITE" id="PS00062">
    <property type="entry name" value="ALDOKETO_REDUCTASE_2"/>
    <property type="match status" value="1"/>
</dbReference>
<feature type="domain" description="NADP-dependent oxidoreductase" evidence="13">
    <location>
        <begin position="7"/>
        <end position="274"/>
    </location>
</feature>
<reference evidence="14 15" key="1">
    <citation type="journal article" date="2011" name="Proc. Natl. Acad. Sci. U.S.A.">
        <title>Genetic diversity and population structure of the endangered marsupial Sarcophilus harrisii (Tasmanian devil).</title>
        <authorList>
            <person name="Miller W."/>
            <person name="Hayes V.M."/>
            <person name="Ratan A."/>
            <person name="Petersen D.C."/>
            <person name="Wittekindt N.E."/>
            <person name="Miller J."/>
            <person name="Walenz B."/>
            <person name="Knight J."/>
            <person name="Qi J."/>
            <person name="Zhao F."/>
            <person name="Wang Q."/>
            <person name="Bedoya-Reina O.C."/>
            <person name="Katiyar N."/>
            <person name="Tomsho L.P."/>
            <person name="Kasson L.M."/>
            <person name="Hardie R.A."/>
            <person name="Woodbridge P."/>
            <person name="Tindall E.A."/>
            <person name="Bertelsen M.F."/>
            <person name="Dixon D."/>
            <person name="Pyecroft S."/>
            <person name="Helgen K.M."/>
            <person name="Lesk A.M."/>
            <person name="Pringle T.H."/>
            <person name="Patterson N."/>
            <person name="Zhang Y."/>
            <person name="Kreiss A."/>
            <person name="Woods G.M."/>
            <person name="Jones M.E."/>
            <person name="Schuster S.C."/>
        </authorList>
    </citation>
    <scope>NUCLEOTIDE SEQUENCE [LARGE SCALE GENOMIC DNA]</scope>
</reference>
<feature type="binding site" evidence="11">
    <location>
        <position position="102"/>
    </location>
    <ligand>
        <name>substrate</name>
    </ligand>
</feature>